<proteinExistence type="predicted"/>
<gene>
    <name evidence="1" type="ORF">KPL71_015505</name>
</gene>
<sequence length="371" mass="41618">MENILDLEAVGIPLADDNSRCKVLLTARSQDVLSCKMDCQHNSFVDILNKKEAWSLFKKMAGDCIENSELKSVATDIVKECAGLPIAIVPVAKALKNKSLYEWRNALRQLQRPFLRSFSGTQAVAYSTVELSYNHLEGRELKETLLLIGYSFICCVEDLLCYGMGLALFQNINTLEEARDRALTLVDKLKNPCLLLDGVTSEWFAMHDVVRDVAISIASRDQHVFVVDNDVVPQIKWPDKDKLKVCTAISLNNSNISELPQELECPHREYFSIGSDPSLRIPHDIFTEMTELRVLNFTTMHLKPLPSSLGLLHNLQTLSLDDCKLGDIAIIGDLKKLEILTLQGSHMETLVEEIGQLTQLKGLDLSNCFKL</sequence>
<comment type="caution">
    <text evidence="1">The sequence shown here is derived from an EMBL/GenBank/DDBJ whole genome shotgun (WGS) entry which is preliminary data.</text>
</comment>
<reference evidence="2" key="1">
    <citation type="journal article" date="2023" name="Hortic. Res.">
        <title>A chromosome-level phased genome enabling allele-level studies in sweet orange: a case study on citrus Huanglongbing tolerance.</title>
        <authorList>
            <person name="Wu B."/>
            <person name="Yu Q."/>
            <person name="Deng Z."/>
            <person name="Duan Y."/>
            <person name="Luo F."/>
            <person name="Gmitter F. Jr."/>
        </authorList>
    </citation>
    <scope>NUCLEOTIDE SEQUENCE [LARGE SCALE GENOMIC DNA]</scope>
    <source>
        <strain evidence="2">cv. Valencia</strain>
    </source>
</reference>
<keyword evidence="2" id="KW-1185">Reference proteome</keyword>
<evidence type="ECO:0000313" key="2">
    <source>
        <dbReference type="Proteomes" id="UP000829398"/>
    </source>
</evidence>
<name>A0ACB8KJR2_CITSI</name>
<accession>A0ACB8KJR2</accession>
<dbReference type="EMBL" id="CM039174">
    <property type="protein sequence ID" value="KAH9754622.1"/>
    <property type="molecule type" value="Genomic_DNA"/>
</dbReference>
<organism evidence="1 2">
    <name type="scientific">Citrus sinensis</name>
    <name type="common">Sweet orange</name>
    <name type="synonym">Citrus aurantium var. sinensis</name>
    <dbReference type="NCBI Taxonomy" id="2711"/>
    <lineage>
        <taxon>Eukaryota</taxon>
        <taxon>Viridiplantae</taxon>
        <taxon>Streptophyta</taxon>
        <taxon>Embryophyta</taxon>
        <taxon>Tracheophyta</taxon>
        <taxon>Spermatophyta</taxon>
        <taxon>Magnoliopsida</taxon>
        <taxon>eudicotyledons</taxon>
        <taxon>Gunneridae</taxon>
        <taxon>Pentapetalae</taxon>
        <taxon>rosids</taxon>
        <taxon>malvids</taxon>
        <taxon>Sapindales</taxon>
        <taxon>Rutaceae</taxon>
        <taxon>Aurantioideae</taxon>
        <taxon>Citrus</taxon>
    </lineage>
</organism>
<evidence type="ECO:0000313" key="1">
    <source>
        <dbReference type="EMBL" id="KAH9754622.1"/>
    </source>
</evidence>
<dbReference type="Proteomes" id="UP000829398">
    <property type="component" value="Chromosome 5"/>
</dbReference>
<protein>
    <submittedName>
        <fullName evidence="1">Disease resistance protein</fullName>
    </submittedName>
</protein>